<dbReference type="InterPro" id="IPR012338">
    <property type="entry name" value="Beta-lactam/transpept-like"/>
</dbReference>
<dbReference type="Gene3D" id="3.30.450.330">
    <property type="match status" value="1"/>
</dbReference>
<dbReference type="Proteomes" id="UP000178684">
    <property type="component" value="Unassembled WGS sequence"/>
</dbReference>
<dbReference type="InterPro" id="IPR036138">
    <property type="entry name" value="PBP_dimer_sf"/>
</dbReference>
<dbReference type="PANTHER" id="PTHR30627">
    <property type="entry name" value="PEPTIDOGLYCAN D,D-TRANSPEPTIDASE"/>
    <property type="match status" value="1"/>
</dbReference>
<organism evidence="5 6">
    <name type="scientific">Candidatus Giovannonibacteria bacterium RIFCSPLOWO2_01_FULL_46_13</name>
    <dbReference type="NCBI Taxonomy" id="1798352"/>
    <lineage>
        <taxon>Bacteria</taxon>
        <taxon>Candidatus Giovannoniibacteriota</taxon>
    </lineage>
</organism>
<dbReference type="EMBL" id="MFIE01000029">
    <property type="protein sequence ID" value="OGF82190.1"/>
    <property type="molecule type" value="Genomic_DNA"/>
</dbReference>
<reference evidence="5 6" key="1">
    <citation type="journal article" date="2016" name="Nat. Commun.">
        <title>Thousands of microbial genomes shed light on interconnected biogeochemical processes in an aquifer system.</title>
        <authorList>
            <person name="Anantharaman K."/>
            <person name="Brown C.T."/>
            <person name="Hug L.A."/>
            <person name="Sharon I."/>
            <person name="Castelle C.J."/>
            <person name="Probst A.J."/>
            <person name="Thomas B.C."/>
            <person name="Singh A."/>
            <person name="Wilkins M.J."/>
            <person name="Karaoz U."/>
            <person name="Brodie E.L."/>
            <person name="Williams K.H."/>
            <person name="Hubbard S.S."/>
            <person name="Banfield J.F."/>
        </authorList>
    </citation>
    <scope>NUCLEOTIDE SEQUENCE [LARGE SCALE GENOMIC DNA]</scope>
</reference>
<dbReference type="InterPro" id="IPR050515">
    <property type="entry name" value="Beta-lactam/transpept"/>
</dbReference>
<dbReference type="GO" id="GO:0008658">
    <property type="term" value="F:penicillin binding"/>
    <property type="evidence" value="ECO:0007669"/>
    <property type="project" value="InterPro"/>
</dbReference>
<dbReference type="SUPFAM" id="SSF56519">
    <property type="entry name" value="Penicillin binding protein dimerisation domain"/>
    <property type="match status" value="1"/>
</dbReference>
<evidence type="ECO:0000259" key="4">
    <source>
        <dbReference type="Pfam" id="PF03717"/>
    </source>
</evidence>
<evidence type="ECO:0000256" key="2">
    <source>
        <dbReference type="ARBA" id="ARBA00023136"/>
    </source>
</evidence>
<feature type="domain" description="Penicillin-binding protein transpeptidase" evidence="3">
    <location>
        <begin position="254"/>
        <end position="563"/>
    </location>
</feature>
<accession>A0A1F5X2T7</accession>
<feature type="domain" description="Penicillin-binding protein dimerisation" evidence="4">
    <location>
        <begin position="59"/>
        <end position="209"/>
    </location>
</feature>
<evidence type="ECO:0000313" key="5">
    <source>
        <dbReference type="EMBL" id="OGF82190.1"/>
    </source>
</evidence>
<protein>
    <recommendedName>
        <fullName evidence="7">Penicillin-binding protein transpeptidase domain-containing protein</fullName>
    </recommendedName>
</protein>
<dbReference type="GO" id="GO:0071555">
    <property type="term" value="P:cell wall organization"/>
    <property type="evidence" value="ECO:0007669"/>
    <property type="project" value="TreeGrafter"/>
</dbReference>
<sequence>MDSRTNSEKEIIKRIRIAFLVLFVISAILLTRLFFLQVVSGAYYKTQASRQQNFSQVLTPRRGEIYLRERSGEQFPLASTKEGYLLFINPKKLENPEEVFAKLSRVADLDREEFFMRAAKKTDPYEVVAHNLERTEAEKIEALEIENIGVVPEEWRVYPAKSMASHVVGFLGYKDDELLGQYGLERYFEDILRGTTGWVAGSQSAGGIILELGRRLFSPPEEGYDIVLTLEPNVQVFIEKKLKEIKETWQPSRGGAVVMDPQTGKILAMAAFPNFDPNNYGDEESLNVFVNPLVENIYEFGSVFKPLTVAAGLDKGVITPETTYYDHGFLELDGFTIRNFDGKGRGETTIQKVLEESLNTGAAFVAQKLGKKSMKEYFENYGLAEKTNITLPGEVKGNLANLNSTREVEFATASFGQGVATTPIAFARAAASLANGGKLVEPYLVERVIRPGREDVVYEAKKARQILKPETSETISRMMVKVADDALLGGTVKFKHWTAAAKTGTAQIPSPDGKGYSEEYLHSFLAWAPGFDAKFLLFMYIEKPQGVRYGSQSLGPYYDDIMQFLLTYYDVPPDR</sequence>
<dbReference type="Pfam" id="PF03717">
    <property type="entry name" value="PBP_dimer"/>
    <property type="match status" value="1"/>
</dbReference>
<dbReference type="InterPro" id="IPR005311">
    <property type="entry name" value="PBP_dimer"/>
</dbReference>
<keyword evidence="2" id="KW-0472">Membrane</keyword>
<evidence type="ECO:0008006" key="7">
    <source>
        <dbReference type="Google" id="ProtNLM"/>
    </source>
</evidence>
<dbReference type="AlphaFoldDB" id="A0A1F5X2T7"/>
<dbReference type="GO" id="GO:0005886">
    <property type="term" value="C:plasma membrane"/>
    <property type="evidence" value="ECO:0007669"/>
    <property type="project" value="TreeGrafter"/>
</dbReference>
<dbReference type="Pfam" id="PF00905">
    <property type="entry name" value="Transpeptidase"/>
    <property type="match status" value="1"/>
</dbReference>
<gene>
    <name evidence="5" type="ORF">A3B18_01945</name>
</gene>
<comment type="caution">
    <text evidence="5">The sequence shown here is derived from an EMBL/GenBank/DDBJ whole genome shotgun (WGS) entry which is preliminary data.</text>
</comment>
<dbReference type="Gene3D" id="3.90.1310.10">
    <property type="entry name" value="Penicillin-binding protein 2a (Domain 2)"/>
    <property type="match status" value="1"/>
</dbReference>
<dbReference type="SUPFAM" id="SSF56601">
    <property type="entry name" value="beta-lactamase/transpeptidase-like"/>
    <property type="match status" value="1"/>
</dbReference>
<comment type="subcellular location">
    <subcellularLocation>
        <location evidence="1">Membrane</location>
    </subcellularLocation>
</comment>
<name>A0A1F5X2T7_9BACT</name>
<evidence type="ECO:0000259" key="3">
    <source>
        <dbReference type="Pfam" id="PF00905"/>
    </source>
</evidence>
<evidence type="ECO:0000313" key="6">
    <source>
        <dbReference type="Proteomes" id="UP000178684"/>
    </source>
</evidence>
<dbReference type="PANTHER" id="PTHR30627:SF1">
    <property type="entry name" value="PEPTIDOGLYCAN D,D-TRANSPEPTIDASE FTSI"/>
    <property type="match status" value="1"/>
</dbReference>
<evidence type="ECO:0000256" key="1">
    <source>
        <dbReference type="ARBA" id="ARBA00004370"/>
    </source>
</evidence>
<dbReference type="Gene3D" id="3.40.710.10">
    <property type="entry name" value="DD-peptidase/beta-lactamase superfamily"/>
    <property type="match status" value="1"/>
</dbReference>
<proteinExistence type="predicted"/>
<dbReference type="InterPro" id="IPR001460">
    <property type="entry name" value="PCN-bd_Tpept"/>
</dbReference>